<dbReference type="EMBL" id="CH963847">
    <property type="protein sequence ID" value="EDW72670.2"/>
    <property type="molecule type" value="Genomic_DNA"/>
</dbReference>
<feature type="coiled-coil region" evidence="1">
    <location>
        <begin position="524"/>
        <end position="561"/>
    </location>
</feature>
<dbReference type="eggNOG" id="ENOG502T97G">
    <property type="taxonomic scope" value="Eukaryota"/>
</dbReference>
<reference evidence="2 3" key="1">
    <citation type="journal article" date="2007" name="Nature">
        <title>Evolution of genes and genomes on the Drosophila phylogeny.</title>
        <authorList>
            <consortium name="Drosophila 12 Genomes Consortium"/>
            <person name="Clark A.G."/>
            <person name="Eisen M.B."/>
            <person name="Smith D.R."/>
            <person name="Bergman C.M."/>
            <person name="Oliver B."/>
            <person name="Markow T.A."/>
            <person name="Kaufman T.C."/>
            <person name="Kellis M."/>
            <person name="Gelbart W."/>
            <person name="Iyer V.N."/>
            <person name="Pollard D.A."/>
            <person name="Sackton T.B."/>
            <person name="Larracuente A.M."/>
            <person name="Singh N.D."/>
            <person name="Abad J.P."/>
            <person name="Abt D.N."/>
            <person name="Adryan B."/>
            <person name="Aguade M."/>
            <person name="Akashi H."/>
            <person name="Anderson W.W."/>
            <person name="Aquadro C.F."/>
            <person name="Ardell D.H."/>
            <person name="Arguello R."/>
            <person name="Artieri C.G."/>
            <person name="Barbash D.A."/>
            <person name="Barker D."/>
            <person name="Barsanti P."/>
            <person name="Batterham P."/>
            <person name="Batzoglou S."/>
            <person name="Begun D."/>
            <person name="Bhutkar A."/>
            <person name="Blanco E."/>
            <person name="Bosak S.A."/>
            <person name="Bradley R.K."/>
            <person name="Brand A.D."/>
            <person name="Brent M.R."/>
            <person name="Brooks A.N."/>
            <person name="Brown R.H."/>
            <person name="Butlin R.K."/>
            <person name="Caggese C."/>
            <person name="Calvi B.R."/>
            <person name="Bernardo de Carvalho A."/>
            <person name="Caspi A."/>
            <person name="Castrezana S."/>
            <person name="Celniker S.E."/>
            <person name="Chang J.L."/>
            <person name="Chapple C."/>
            <person name="Chatterji S."/>
            <person name="Chinwalla A."/>
            <person name="Civetta A."/>
            <person name="Clifton S.W."/>
            <person name="Comeron J.M."/>
            <person name="Costello J.C."/>
            <person name="Coyne J.A."/>
            <person name="Daub J."/>
            <person name="David R.G."/>
            <person name="Delcher A.L."/>
            <person name="Delehaunty K."/>
            <person name="Do C.B."/>
            <person name="Ebling H."/>
            <person name="Edwards K."/>
            <person name="Eickbush T."/>
            <person name="Evans J.D."/>
            <person name="Filipski A."/>
            <person name="Findeiss S."/>
            <person name="Freyhult E."/>
            <person name="Fulton L."/>
            <person name="Fulton R."/>
            <person name="Garcia A.C."/>
            <person name="Gardiner A."/>
            <person name="Garfield D.A."/>
            <person name="Garvin B.E."/>
            <person name="Gibson G."/>
            <person name="Gilbert D."/>
            <person name="Gnerre S."/>
            <person name="Godfrey J."/>
            <person name="Good R."/>
            <person name="Gotea V."/>
            <person name="Gravely B."/>
            <person name="Greenberg A.J."/>
            <person name="Griffiths-Jones S."/>
            <person name="Gross S."/>
            <person name="Guigo R."/>
            <person name="Gustafson E.A."/>
            <person name="Haerty W."/>
            <person name="Hahn M.W."/>
            <person name="Halligan D.L."/>
            <person name="Halpern A.L."/>
            <person name="Halter G.M."/>
            <person name="Han M.V."/>
            <person name="Heger A."/>
            <person name="Hillier L."/>
            <person name="Hinrichs A.S."/>
            <person name="Holmes I."/>
            <person name="Hoskins R.A."/>
            <person name="Hubisz M.J."/>
            <person name="Hultmark D."/>
            <person name="Huntley M.A."/>
            <person name="Jaffe D.B."/>
            <person name="Jagadeeshan S."/>
            <person name="Jeck W.R."/>
            <person name="Johnson J."/>
            <person name="Jones C.D."/>
            <person name="Jordan W.C."/>
            <person name="Karpen G.H."/>
            <person name="Kataoka E."/>
            <person name="Keightley P.D."/>
            <person name="Kheradpour P."/>
            <person name="Kirkness E.F."/>
            <person name="Koerich L.B."/>
            <person name="Kristiansen K."/>
            <person name="Kudrna D."/>
            <person name="Kulathinal R.J."/>
            <person name="Kumar S."/>
            <person name="Kwok R."/>
            <person name="Lander E."/>
            <person name="Langley C.H."/>
            <person name="Lapoint R."/>
            <person name="Lazzaro B.P."/>
            <person name="Lee S.J."/>
            <person name="Levesque L."/>
            <person name="Li R."/>
            <person name="Lin C.F."/>
            <person name="Lin M.F."/>
            <person name="Lindblad-Toh K."/>
            <person name="Llopart A."/>
            <person name="Long M."/>
            <person name="Low L."/>
            <person name="Lozovsky E."/>
            <person name="Lu J."/>
            <person name="Luo M."/>
            <person name="Machado C.A."/>
            <person name="Makalowski W."/>
            <person name="Marzo M."/>
            <person name="Matsuda M."/>
            <person name="Matzkin L."/>
            <person name="McAllister B."/>
            <person name="McBride C.S."/>
            <person name="McKernan B."/>
            <person name="McKernan K."/>
            <person name="Mendez-Lago M."/>
            <person name="Minx P."/>
            <person name="Mollenhauer M.U."/>
            <person name="Montooth K."/>
            <person name="Mount S.M."/>
            <person name="Mu X."/>
            <person name="Myers E."/>
            <person name="Negre B."/>
            <person name="Newfeld S."/>
            <person name="Nielsen R."/>
            <person name="Noor M.A."/>
            <person name="O'Grady P."/>
            <person name="Pachter L."/>
            <person name="Papaceit M."/>
            <person name="Parisi M.J."/>
            <person name="Parisi M."/>
            <person name="Parts L."/>
            <person name="Pedersen J.S."/>
            <person name="Pesole G."/>
            <person name="Phillippy A.M."/>
            <person name="Ponting C.P."/>
            <person name="Pop M."/>
            <person name="Porcelli D."/>
            <person name="Powell J.R."/>
            <person name="Prohaska S."/>
            <person name="Pruitt K."/>
            <person name="Puig M."/>
            <person name="Quesneville H."/>
            <person name="Ram K.R."/>
            <person name="Rand D."/>
            <person name="Rasmussen M.D."/>
            <person name="Reed L.K."/>
            <person name="Reenan R."/>
            <person name="Reily A."/>
            <person name="Remington K.A."/>
            <person name="Rieger T.T."/>
            <person name="Ritchie M.G."/>
            <person name="Robin C."/>
            <person name="Rogers Y.H."/>
            <person name="Rohde C."/>
            <person name="Rozas J."/>
            <person name="Rubenfield M.J."/>
            <person name="Ruiz A."/>
            <person name="Russo S."/>
            <person name="Salzberg S.L."/>
            <person name="Sanchez-Gracia A."/>
            <person name="Saranga D.J."/>
            <person name="Sato H."/>
            <person name="Schaeffer S.W."/>
            <person name="Schatz M.C."/>
            <person name="Schlenke T."/>
            <person name="Schwartz R."/>
            <person name="Segarra C."/>
            <person name="Singh R.S."/>
            <person name="Sirot L."/>
            <person name="Sirota M."/>
            <person name="Sisneros N.B."/>
            <person name="Smith C.D."/>
            <person name="Smith T.F."/>
            <person name="Spieth J."/>
            <person name="Stage D.E."/>
            <person name="Stark A."/>
            <person name="Stephan W."/>
            <person name="Strausberg R.L."/>
            <person name="Strempel S."/>
            <person name="Sturgill D."/>
            <person name="Sutton G."/>
            <person name="Sutton G.G."/>
            <person name="Tao W."/>
            <person name="Teichmann S."/>
            <person name="Tobari Y.N."/>
            <person name="Tomimura Y."/>
            <person name="Tsolas J.M."/>
            <person name="Valente V.L."/>
            <person name="Venter E."/>
            <person name="Venter J.C."/>
            <person name="Vicario S."/>
            <person name="Vieira F.G."/>
            <person name="Vilella A.J."/>
            <person name="Villasante A."/>
            <person name="Walenz B."/>
            <person name="Wang J."/>
            <person name="Wasserman M."/>
            <person name="Watts T."/>
            <person name="Wilson D."/>
            <person name="Wilson R.K."/>
            <person name="Wing R.A."/>
            <person name="Wolfner M.F."/>
            <person name="Wong A."/>
            <person name="Wong G.K."/>
            <person name="Wu C.I."/>
            <person name="Wu G."/>
            <person name="Yamamoto D."/>
            <person name="Yang H.P."/>
            <person name="Yang S.P."/>
            <person name="Yorke J.A."/>
            <person name="Yoshida K."/>
            <person name="Zdobnov E."/>
            <person name="Zhang P."/>
            <person name="Zhang Y."/>
            <person name="Zimin A.V."/>
            <person name="Baldwin J."/>
            <person name="Abdouelleil A."/>
            <person name="Abdulkadir J."/>
            <person name="Abebe A."/>
            <person name="Abera B."/>
            <person name="Abreu J."/>
            <person name="Acer S.C."/>
            <person name="Aftuck L."/>
            <person name="Alexander A."/>
            <person name="An P."/>
            <person name="Anderson E."/>
            <person name="Anderson S."/>
            <person name="Arachi H."/>
            <person name="Azer M."/>
            <person name="Bachantsang P."/>
            <person name="Barry A."/>
            <person name="Bayul T."/>
            <person name="Berlin A."/>
            <person name="Bessette D."/>
            <person name="Bloom T."/>
            <person name="Blye J."/>
            <person name="Boguslavskiy L."/>
            <person name="Bonnet C."/>
            <person name="Boukhgalter B."/>
            <person name="Bourzgui I."/>
            <person name="Brown A."/>
            <person name="Cahill P."/>
            <person name="Channer S."/>
            <person name="Cheshatsang Y."/>
            <person name="Chuda L."/>
            <person name="Citroen M."/>
            <person name="Collymore A."/>
            <person name="Cooke P."/>
            <person name="Costello M."/>
            <person name="D'Aco K."/>
            <person name="Daza R."/>
            <person name="De Haan G."/>
            <person name="DeGray S."/>
            <person name="DeMaso C."/>
            <person name="Dhargay N."/>
            <person name="Dooley K."/>
            <person name="Dooley E."/>
            <person name="Doricent M."/>
            <person name="Dorje P."/>
            <person name="Dorjee K."/>
            <person name="Dupes A."/>
            <person name="Elong R."/>
            <person name="Falk J."/>
            <person name="Farina A."/>
            <person name="Faro S."/>
            <person name="Ferguson D."/>
            <person name="Fisher S."/>
            <person name="Foley C.D."/>
            <person name="Franke A."/>
            <person name="Friedrich D."/>
            <person name="Gadbois L."/>
            <person name="Gearin G."/>
            <person name="Gearin C.R."/>
            <person name="Giannoukos G."/>
            <person name="Goode T."/>
            <person name="Graham J."/>
            <person name="Grandbois E."/>
            <person name="Grewal S."/>
            <person name="Gyaltsen K."/>
            <person name="Hafez N."/>
            <person name="Hagos B."/>
            <person name="Hall J."/>
            <person name="Henson C."/>
            <person name="Hollinger A."/>
            <person name="Honan T."/>
            <person name="Huard M.D."/>
            <person name="Hughes L."/>
            <person name="Hurhula B."/>
            <person name="Husby M.E."/>
            <person name="Kamat A."/>
            <person name="Kanga B."/>
            <person name="Kashin S."/>
            <person name="Khazanovich D."/>
            <person name="Kisner P."/>
            <person name="Lance K."/>
            <person name="Lara M."/>
            <person name="Lee W."/>
            <person name="Lennon N."/>
            <person name="Letendre F."/>
            <person name="LeVine R."/>
            <person name="Lipovsky A."/>
            <person name="Liu X."/>
            <person name="Liu J."/>
            <person name="Liu S."/>
            <person name="Lokyitsang T."/>
            <person name="Lokyitsang Y."/>
            <person name="Lubonja R."/>
            <person name="Lui A."/>
            <person name="MacDonald P."/>
            <person name="Magnisalis V."/>
            <person name="Maru K."/>
            <person name="Matthews C."/>
            <person name="McCusker W."/>
            <person name="McDonough S."/>
            <person name="Mehta T."/>
            <person name="Meldrim J."/>
            <person name="Meneus L."/>
            <person name="Mihai O."/>
            <person name="Mihalev A."/>
            <person name="Mihova T."/>
            <person name="Mittelman R."/>
            <person name="Mlenga V."/>
            <person name="Montmayeur A."/>
            <person name="Mulrain L."/>
            <person name="Navidi A."/>
            <person name="Naylor J."/>
            <person name="Negash T."/>
            <person name="Nguyen T."/>
            <person name="Nguyen N."/>
            <person name="Nicol R."/>
            <person name="Norbu C."/>
            <person name="Norbu N."/>
            <person name="Novod N."/>
            <person name="O'Neill B."/>
            <person name="Osman S."/>
            <person name="Markiewicz E."/>
            <person name="Oyono O.L."/>
            <person name="Patti C."/>
            <person name="Phunkhang P."/>
            <person name="Pierre F."/>
            <person name="Priest M."/>
            <person name="Raghuraman S."/>
            <person name="Rege F."/>
            <person name="Reyes R."/>
            <person name="Rise C."/>
            <person name="Rogov P."/>
            <person name="Ross K."/>
            <person name="Ryan E."/>
            <person name="Settipalli S."/>
            <person name="Shea T."/>
            <person name="Sherpa N."/>
            <person name="Shi L."/>
            <person name="Shih D."/>
            <person name="Sparrow T."/>
            <person name="Spaulding J."/>
            <person name="Stalker J."/>
            <person name="Stange-Thomann N."/>
            <person name="Stavropoulos S."/>
            <person name="Stone C."/>
            <person name="Strader C."/>
            <person name="Tesfaye S."/>
            <person name="Thomson T."/>
            <person name="Thoulutsang Y."/>
            <person name="Thoulutsang D."/>
            <person name="Topham K."/>
            <person name="Topping I."/>
            <person name="Tsamla T."/>
            <person name="Vassiliev H."/>
            <person name="Vo A."/>
            <person name="Wangchuk T."/>
            <person name="Wangdi T."/>
            <person name="Weiand M."/>
            <person name="Wilkinson J."/>
            <person name="Wilson A."/>
            <person name="Yadav S."/>
            <person name="Young G."/>
            <person name="Yu Q."/>
            <person name="Zembek L."/>
            <person name="Zhong D."/>
            <person name="Zimmer A."/>
            <person name="Zwirko Z."/>
            <person name="Jaffe D.B."/>
            <person name="Alvarez P."/>
            <person name="Brockman W."/>
            <person name="Butler J."/>
            <person name="Chin C."/>
            <person name="Gnerre S."/>
            <person name="Grabherr M."/>
            <person name="Kleber M."/>
            <person name="Mauceli E."/>
            <person name="MacCallum I."/>
        </authorList>
    </citation>
    <scope>NUCLEOTIDE SEQUENCE [LARGE SCALE GENOMIC DNA]</scope>
    <source>
        <strain evidence="3">Tucson 14030-0811.24</strain>
    </source>
</reference>
<dbReference type="KEGG" id="dwi:6639316"/>
<evidence type="ECO:0000313" key="2">
    <source>
        <dbReference type="EMBL" id="EDW72670.2"/>
    </source>
</evidence>
<feature type="coiled-coil region" evidence="1">
    <location>
        <begin position="647"/>
        <end position="701"/>
    </location>
</feature>
<feature type="coiled-coil region" evidence="1">
    <location>
        <begin position="143"/>
        <end position="258"/>
    </location>
</feature>
<proteinExistence type="predicted"/>
<dbReference type="SMR" id="B4MNG1"/>
<dbReference type="FunCoup" id="B4MNG1">
    <property type="interactions" value="731"/>
</dbReference>
<dbReference type="Proteomes" id="UP000007798">
    <property type="component" value="Unassembled WGS sequence"/>
</dbReference>
<feature type="coiled-coil region" evidence="1">
    <location>
        <begin position="290"/>
        <end position="484"/>
    </location>
</feature>
<evidence type="ECO:0000313" key="3">
    <source>
        <dbReference type="Proteomes" id="UP000007798"/>
    </source>
</evidence>
<keyword evidence="1" id="KW-0175">Coiled coil</keyword>
<sequence length="808" mass="95258">MESSMDSDCEGAATATLADDSGIFSYSSDDGSRIDQDKDQKMFQVRQELIKSRSEVERLIRSEQWYKQELKSQKHNRLETLERLYALERKYLQENQRLQQESKHLQAKCLTLERQQREGEEKREKICQTLSKPSEKYSESFEAQQQEARLMDQRQLIDVLRRQKKHLLEDIQRLSLEHDEKLMKLQQSLAGLEMENKHMTGKFKQLIDEKSQLEYNLELRDSTIRAVQAEREQLRHVIAELNETLQTQEQLLALKEQEYLDLKQYYQQKLLKENSLDLMHNYSLRFHEEINHKTHEIANLKNSLNELQTELGVMSDLEAQNEEQLRQLEKLEFALKTQQLEETELRKSQALKEEQIEQLNLVLTKLQVEKDFLNDTLLETREQLRNLENEIQILNKNYAELCEKCEKTKLEMTIERNENTLKEKTLHDQLQKYENKCDELSKSLSSAENQLGVWQARIQNLEQQPDLNERIECLEKQLKDMTLQKRQTISLLQSLIQQQDAKIKTTNQMETDWLQLHQTLEASHKLEQSTRDQLEQKSHELEELNELFAAQNEELHQLQQLSMQKDQQNQLELQQLRQTFQESSELHTTDALKLKELQHQVKTLLEEREKNARQDYRAADCLRSLVQIMEMETGRRIQNVKGWPHLSKLLRKELRQARMSNRKAEELPNLRLQLAELSAKHEQSLARIKELEKTLNAERIRFNASDSGKSTATAHQEPAHEVANLIDDYKKLIQQTANETGRPRNSYILELIERSKECQPSLCQLGEGIAACHSDVLMLNKLLAEREQRQMVIAPSLMDELRAVTEQS</sequence>
<evidence type="ECO:0000256" key="1">
    <source>
        <dbReference type="SAM" id="Coils"/>
    </source>
</evidence>
<gene>
    <name evidence="2" type="primary">Dwil\GK17057</name>
    <name evidence="2" type="ORF">Dwil_GK17057</name>
</gene>
<dbReference type="InParanoid" id="B4MNG1"/>
<protein>
    <submittedName>
        <fullName evidence="2">Uncharacterized protein</fullName>
    </submittedName>
</protein>
<keyword evidence="3" id="KW-1185">Reference proteome</keyword>
<dbReference type="AlphaFoldDB" id="B4MNG1"/>
<name>B4MNG1_DROWI</name>
<accession>B4MNG1</accession>
<feature type="coiled-coil region" evidence="1">
    <location>
        <begin position="81"/>
        <end position="115"/>
    </location>
</feature>
<dbReference type="OrthoDB" id="8062330at2759"/>
<dbReference type="HOGENOM" id="CLU_017523_0_0_1"/>
<organism evidence="2 3">
    <name type="scientific">Drosophila willistoni</name>
    <name type="common">Fruit fly</name>
    <dbReference type="NCBI Taxonomy" id="7260"/>
    <lineage>
        <taxon>Eukaryota</taxon>
        <taxon>Metazoa</taxon>
        <taxon>Ecdysozoa</taxon>
        <taxon>Arthropoda</taxon>
        <taxon>Hexapoda</taxon>
        <taxon>Insecta</taxon>
        <taxon>Pterygota</taxon>
        <taxon>Neoptera</taxon>
        <taxon>Endopterygota</taxon>
        <taxon>Diptera</taxon>
        <taxon>Brachycera</taxon>
        <taxon>Muscomorpha</taxon>
        <taxon>Ephydroidea</taxon>
        <taxon>Drosophilidae</taxon>
        <taxon>Drosophila</taxon>
        <taxon>Sophophora</taxon>
    </lineage>
</organism>